<keyword evidence="3" id="KW-1185">Reference proteome</keyword>
<dbReference type="SUPFAM" id="SSF51735">
    <property type="entry name" value="NAD(P)-binding Rossmann-fold domains"/>
    <property type="match status" value="1"/>
</dbReference>
<organism evidence="2 3">
    <name type="scientific">Rhodococcus kronopolitis</name>
    <dbReference type="NCBI Taxonomy" id="1460226"/>
    <lineage>
        <taxon>Bacteria</taxon>
        <taxon>Bacillati</taxon>
        <taxon>Actinomycetota</taxon>
        <taxon>Actinomycetes</taxon>
        <taxon>Mycobacteriales</taxon>
        <taxon>Nocardiaceae</taxon>
        <taxon>Rhodococcus</taxon>
    </lineage>
</organism>
<proteinExistence type="predicted"/>
<dbReference type="Proteomes" id="UP001595914">
    <property type="component" value="Unassembled WGS sequence"/>
</dbReference>
<dbReference type="EMBL" id="JBHSFO010000001">
    <property type="protein sequence ID" value="MFC4602521.1"/>
    <property type="molecule type" value="Genomic_DNA"/>
</dbReference>
<dbReference type="InterPro" id="IPR036291">
    <property type="entry name" value="NAD(P)-bd_dom_sf"/>
</dbReference>
<evidence type="ECO:0000259" key="1">
    <source>
        <dbReference type="Pfam" id="PF01370"/>
    </source>
</evidence>
<sequence length="311" mass="33270">MKILIVGGTGMIGAHAALHLREQGNDVTVAARHPLADDSPVAGLPVLLGDYTEQTFTAGQLAPFEAVVFAAGQDVRHMAPGVDEAEFWEKTQSGGVPRFAALAKEAGVSRFVQVGSYYHHLRPEYADTMPYVAARKAADEGARALADENFTVSTLNPPSILGAISGVSAKRYRKMFSWAAGNEPQIPDFAPTGGTNYLSARSLAEAIWGALQRAESGKAYLIGDQNLTFREYFQMIVDAAGGDRVIEERDEEHPLLPDSYIVQGRGGVLAYEPAAADVELLGYTRNDCARALTEMEQLVTQAVAAGRNGAS</sequence>
<dbReference type="PANTHER" id="PTHR48079:SF6">
    <property type="entry name" value="NAD(P)-BINDING DOMAIN-CONTAINING PROTEIN-RELATED"/>
    <property type="match status" value="1"/>
</dbReference>
<dbReference type="RefSeq" id="WP_378413722.1">
    <property type="nucleotide sequence ID" value="NZ_JBHSFO010000001.1"/>
</dbReference>
<name>A0ABV9FPR0_9NOCA</name>
<feature type="domain" description="NAD-dependent epimerase/dehydratase" evidence="1">
    <location>
        <begin position="3"/>
        <end position="223"/>
    </location>
</feature>
<reference evidence="3" key="1">
    <citation type="journal article" date="2019" name="Int. J. Syst. Evol. Microbiol.">
        <title>The Global Catalogue of Microorganisms (GCM) 10K type strain sequencing project: providing services to taxonomists for standard genome sequencing and annotation.</title>
        <authorList>
            <consortium name="The Broad Institute Genomics Platform"/>
            <consortium name="The Broad Institute Genome Sequencing Center for Infectious Disease"/>
            <person name="Wu L."/>
            <person name="Ma J."/>
        </authorList>
    </citation>
    <scope>NUCLEOTIDE SEQUENCE [LARGE SCALE GENOMIC DNA]</scope>
    <source>
        <strain evidence="3">CCUG 54520</strain>
    </source>
</reference>
<evidence type="ECO:0000313" key="3">
    <source>
        <dbReference type="Proteomes" id="UP001595914"/>
    </source>
</evidence>
<protein>
    <submittedName>
        <fullName evidence="2">NAD-dependent epimerase/dehydratase family protein</fullName>
    </submittedName>
</protein>
<dbReference type="InterPro" id="IPR051783">
    <property type="entry name" value="NAD(P)-dependent_oxidoreduct"/>
</dbReference>
<evidence type="ECO:0000313" key="2">
    <source>
        <dbReference type="EMBL" id="MFC4602521.1"/>
    </source>
</evidence>
<comment type="caution">
    <text evidence="2">The sequence shown here is derived from an EMBL/GenBank/DDBJ whole genome shotgun (WGS) entry which is preliminary data.</text>
</comment>
<dbReference type="Gene3D" id="3.40.50.720">
    <property type="entry name" value="NAD(P)-binding Rossmann-like Domain"/>
    <property type="match status" value="1"/>
</dbReference>
<dbReference type="InterPro" id="IPR001509">
    <property type="entry name" value="Epimerase_deHydtase"/>
</dbReference>
<dbReference type="Pfam" id="PF01370">
    <property type="entry name" value="Epimerase"/>
    <property type="match status" value="1"/>
</dbReference>
<gene>
    <name evidence="2" type="ORF">ACFO6S_02325</name>
</gene>
<dbReference type="PANTHER" id="PTHR48079">
    <property type="entry name" value="PROTEIN YEEZ"/>
    <property type="match status" value="1"/>
</dbReference>
<accession>A0ABV9FPR0</accession>